<organism evidence="2 3">
    <name type="scientific">Delftia deserti</name>
    <dbReference type="NCBI Taxonomy" id="1651218"/>
    <lineage>
        <taxon>Bacteria</taxon>
        <taxon>Pseudomonadati</taxon>
        <taxon>Pseudomonadota</taxon>
        <taxon>Betaproteobacteria</taxon>
        <taxon>Burkholderiales</taxon>
        <taxon>Comamonadaceae</taxon>
        <taxon>Delftia</taxon>
    </lineage>
</organism>
<sequence length="137" mass="15051">MADLEGKLKKLLGVDSCTMHLILGKNAINGDAYNLLIALGISGKFIYAVDPQRIGIISEIEASRRDFRSATLRKYLGILIGLVGIPLILVIFGSVMVVAGFFTWRSAEQQRKALASKIELLKLHKKVIDSLSEARLL</sequence>
<reference evidence="3" key="1">
    <citation type="journal article" date="2019" name="Int. J. Syst. Evol. Microbiol.">
        <title>The Global Catalogue of Microorganisms (GCM) 10K type strain sequencing project: providing services to taxonomists for standard genome sequencing and annotation.</title>
        <authorList>
            <consortium name="The Broad Institute Genomics Platform"/>
            <consortium name="The Broad Institute Genome Sequencing Center for Infectious Disease"/>
            <person name="Wu L."/>
            <person name="Ma J."/>
        </authorList>
    </citation>
    <scope>NUCLEOTIDE SEQUENCE [LARGE SCALE GENOMIC DNA]</scope>
    <source>
        <strain evidence="3">CCUG 62793</strain>
    </source>
</reference>
<name>A0ABW5ENV7_9BURK</name>
<protein>
    <submittedName>
        <fullName evidence="2">Uncharacterized protein</fullName>
    </submittedName>
</protein>
<evidence type="ECO:0000256" key="1">
    <source>
        <dbReference type="SAM" id="Phobius"/>
    </source>
</evidence>
<keyword evidence="3" id="KW-1185">Reference proteome</keyword>
<gene>
    <name evidence="2" type="ORF">ACFSPV_11405</name>
</gene>
<keyword evidence="1" id="KW-1133">Transmembrane helix</keyword>
<keyword evidence="1" id="KW-0472">Membrane</keyword>
<accession>A0ABW5ENV7</accession>
<comment type="caution">
    <text evidence="2">The sequence shown here is derived from an EMBL/GenBank/DDBJ whole genome shotgun (WGS) entry which is preliminary data.</text>
</comment>
<proteinExistence type="predicted"/>
<keyword evidence="1" id="KW-0812">Transmembrane</keyword>
<evidence type="ECO:0000313" key="2">
    <source>
        <dbReference type="EMBL" id="MFD2319318.1"/>
    </source>
</evidence>
<feature type="transmembrane region" description="Helical" evidence="1">
    <location>
        <begin position="75"/>
        <end position="104"/>
    </location>
</feature>
<evidence type="ECO:0000313" key="3">
    <source>
        <dbReference type="Proteomes" id="UP001597287"/>
    </source>
</evidence>
<dbReference type="Proteomes" id="UP001597287">
    <property type="component" value="Unassembled WGS sequence"/>
</dbReference>
<dbReference type="EMBL" id="JBHUIG010000011">
    <property type="protein sequence ID" value="MFD2319318.1"/>
    <property type="molecule type" value="Genomic_DNA"/>
</dbReference>
<dbReference type="RefSeq" id="WP_128422634.1">
    <property type="nucleotide sequence ID" value="NZ_JBHSIH010000001.1"/>
</dbReference>